<dbReference type="GO" id="GO:0008757">
    <property type="term" value="F:S-adenosylmethionine-dependent methyltransferase activity"/>
    <property type="evidence" value="ECO:0007669"/>
    <property type="project" value="InterPro"/>
</dbReference>
<dbReference type="InterPro" id="IPR013216">
    <property type="entry name" value="Methyltransf_11"/>
</dbReference>
<dbReference type="PATRIC" id="fig|1434109.4.peg.4462"/>
<evidence type="ECO:0000256" key="3">
    <source>
        <dbReference type="ARBA" id="ARBA00022691"/>
    </source>
</evidence>
<dbReference type="PANTHER" id="PTHR43464">
    <property type="entry name" value="METHYLTRANSFERASE"/>
    <property type="match status" value="1"/>
</dbReference>
<keyword evidence="3" id="KW-0949">S-adenosyl-L-methionine</keyword>
<feature type="domain" description="Methyltransferase type 11" evidence="4">
    <location>
        <begin position="63"/>
        <end position="158"/>
    </location>
</feature>
<dbReference type="GeneID" id="24825063"/>
<name>A0A0E3QQZ7_METBA</name>
<sequence>MSSSEIQTKNSEVQVKEMVAHKWDLASETFDTHAGHGIQTQKERDAWKRAFLKVFPGKSLKILDVGCGTGELSLLFAEMGHEVAGIDISGQMLKIAKAKAEALGADITFREGDAENPPFDTSSYDIVFSRHLLWTLPNPKVAVENWNRILRKNGKVVIVDGVWDSGTLGSRARKNAGALLTLLLERKDPRKGHSDYSDELKAQLPHFGGAPLEKVNEYLSNSGFGNIQIFDLKEVRDAQKEKMPLGERVVRSYQYYLICGRK</sequence>
<evidence type="ECO:0000313" key="5">
    <source>
        <dbReference type="EMBL" id="AKB52692.1"/>
    </source>
</evidence>
<proteinExistence type="predicted"/>
<accession>A0A0E3QQZ7</accession>
<dbReference type="CDD" id="cd02440">
    <property type="entry name" value="AdoMet_MTases"/>
    <property type="match status" value="1"/>
</dbReference>
<dbReference type="PANTHER" id="PTHR43464:SF19">
    <property type="entry name" value="UBIQUINONE BIOSYNTHESIS O-METHYLTRANSFERASE, MITOCHONDRIAL"/>
    <property type="match status" value="1"/>
</dbReference>
<organism evidence="5 6">
    <name type="scientific">Methanosarcina barkeri str. Wiesmoor</name>
    <dbReference type="NCBI Taxonomy" id="1434109"/>
    <lineage>
        <taxon>Archaea</taxon>
        <taxon>Methanobacteriati</taxon>
        <taxon>Methanobacteriota</taxon>
        <taxon>Stenosarchaea group</taxon>
        <taxon>Methanomicrobia</taxon>
        <taxon>Methanosarcinales</taxon>
        <taxon>Methanosarcinaceae</taxon>
        <taxon>Methanosarcina</taxon>
    </lineage>
</organism>
<keyword evidence="1 5" id="KW-0489">Methyltransferase</keyword>
<dbReference type="Pfam" id="PF08241">
    <property type="entry name" value="Methyltransf_11"/>
    <property type="match status" value="1"/>
</dbReference>
<dbReference type="RefSeq" id="WP_011306295.1">
    <property type="nucleotide sequence ID" value="NZ_CP009526.1"/>
</dbReference>
<protein>
    <submittedName>
        <fullName evidence="5">23S rRNA (Uracil(747)-C(5))-methyltransferase</fullName>
    </submittedName>
</protein>
<dbReference type="GO" id="GO:0032259">
    <property type="term" value="P:methylation"/>
    <property type="evidence" value="ECO:0007669"/>
    <property type="project" value="UniProtKB-KW"/>
</dbReference>
<dbReference type="EMBL" id="CP009526">
    <property type="protein sequence ID" value="AKB52692.1"/>
    <property type="molecule type" value="Genomic_DNA"/>
</dbReference>
<reference evidence="5 6" key="1">
    <citation type="submission" date="2014-07" db="EMBL/GenBank/DDBJ databases">
        <title>Methanogenic archaea and the global carbon cycle.</title>
        <authorList>
            <person name="Henriksen J.R."/>
            <person name="Luke J."/>
            <person name="Reinhart S."/>
            <person name="Benedict M.N."/>
            <person name="Youngblut N.D."/>
            <person name="Metcalf M.E."/>
            <person name="Whitaker R.J."/>
            <person name="Metcalf W.W."/>
        </authorList>
    </citation>
    <scope>NUCLEOTIDE SEQUENCE [LARGE SCALE GENOMIC DNA]</scope>
    <source>
        <strain evidence="5 6">Wiesmoor</strain>
    </source>
</reference>
<dbReference type="HOGENOM" id="CLU_037990_4_0_2"/>
<dbReference type="InterPro" id="IPR029063">
    <property type="entry name" value="SAM-dependent_MTases_sf"/>
</dbReference>
<dbReference type="KEGG" id="mbw:MSBRW_3439"/>
<evidence type="ECO:0000259" key="4">
    <source>
        <dbReference type="Pfam" id="PF08241"/>
    </source>
</evidence>
<dbReference type="AlphaFoldDB" id="A0A0E3QQZ7"/>
<dbReference type="SUPFAM" id="SSF53335">
    <property type="entry name" value="S-adenosyl-L-methionine-dependent methyltransferases"/>
    <property type="match status" value="1"/>
</dbReference>
<keyword evidence="2 5" id="KW-0808">Transferase</keyword>
<evidence type="ECO:0000313" key="6">
    <source>
        <dbReference type="Proteomes" id="UP000033038"/>
    </source>
</evidence>
<evidence type="ECO:0000256" key="2">
    <source>
        <dbReference type="ARBA" id="ARBA00022679"/>
    </source>
</evidence>
<dbReference type="Proteomes" id="UP000033038">
    <property type="component" value="Chromosome"/>
</dbReference>
<gene>
    <name evidence="5" type="ORF">MSBRW_3439</name>
</gene>
<evidence type="ECO:0000256" key="1">
    <source>
        <dbReference type="ARBA" id="ARBA00022603"/>
    </source>
</evidence>
<dbReference type="Gene3D" id="3.40.50.150">
    <property type="entry name" value="Vaccinia Virus protein VP39"/>
    <property type="match status" value="1"/>
</dbReference>